<evidence type="ECO:0000256" key="4">
    <source>
        <dbReference type="ARBA" id="ARBA00022989"/>
    </source>
</evidence>
<dbReference type="CDD" id="cd06261">
    <property type="entry name" value="TM_PBP2"/>
    <property type="match status" value="1"/>
</dbReference>
<feature type="transmembrane region" description="Helical" evidence="6">
    <location>
        <begin position="92"/>
        <end position="113"/>
    </location>
</feature>
<name>A0A7K1LKQ2_9MICC</name>
<dbReference type="GO" id="GO:0031460">
    <property type="term" value="P:glycine betaine transport"/>
    <property type="evidence" value="ECO:0007669"/>
    <property type="project" value="TreeGrafter"/>
</dbReference>
<keyword evidence="3 6" id="KW-0812">Transmembrane</keyword>
<gene>
    <name evidence="8" type="ORF">GMA10_11260</name>
</gene>
<feature type="transmembrane region" description="Helical" evidence="6">
    <location>
        <begin position="16"/>
        <end position="37"/>
    </location>
</feature>
<evidence type="ECO:0000259" key="7">
    <source>
        <dbReference type="PROSITE" id="PS50928"/>
    </source>
</evidence>
<organism evidence="8 9">
    <name type="scientific">Rothia koreensis</name>
    <dbReference type="NCBI Taxonomy" id="592378"/>
    <lineage>
        <taxon>Bacteria</taxon>
        <taxon>Bacillati</taxon>
        <taxon>Actinomycetota</taxon>
        <taxon>Actinomycetes</taxon>
        <taxon>Micrococcales</taxon>
        <taxon>Micrococcaceae</taxon>
        <taxon>Rothia</taxon>
    </lineage>
</organism>
<feature type="domain" description="ABC transmembrane type-1" evidence="7">
    <location>
        <begin position="19"/>
        <end position="202"/>
    </location>
</feature>
<dbReference type="InterPro" id="IPR035906">
    <property type="entry name" value="MetI-like_sf"/>
</dbReference>
<dbReference type="EMBL" id="WOGT01000008">
    <property type="protein sequence ID" value="MUN55781.1"/>
    <property type="molecule type" value="Genomic_DNA"/>
</dbReference>
<evidence type="ECO:0000256" key="6">
    <source>
        <dbReference type="RuleBase" id="RU363032"/>
    </source>
</evidence>
<dbReference type="AlphaFoldDB" id="A0A7K1LKQ2"/>
<dbReference type="OrthoDB" id="3233284at2"/>
<dbReference type="PANTHER" id="PTHR30177:SF4">
    <property type="entry name" value="OSMOPROTECTANT IMPORT PERMEASE PROTEIN OSMW"/>
    <property type="match status" value="1"/>
</dbReference>
<dbReference type="GO" id="GO:0055085">
    <property type="term" value="P:transmembrane transport"/>
    <property type="evidence" value="ECO:0007669"/>
    <property type="project" value="InterPro"/>
</dbReference>
<comment type="subcellular location">
    <subcellularLocation>
        <location evidence="6">Cell membrane</location>
        <topology evidence="6">Multi-pass membrane protein</topology>
    </subcellularLocation>
    <subcellularLocation>
        <location evidence="1">Membrane</location>
        <topology evidence="1">Multi-pass membrane protein</topology>
    </subcellularLocation>
</comment>
<evidence type="ECO:0000256" key="2">
    <source>
        <dbReference type="ARBA" id="ARBA00022448"/>
    </source>
</evidence>
<dbReference type="SUPFAM" id="SSF161098">
    <property type="entry name" value="MetI-like"/>
    <property type="match status" value="1"/>
</dbReference>
<dbReference type="InterPro" id="IPR000515">
    <property type="entry name" value="MetI-like"/>
</dbReference>
<dbReference type="Pfam" id="PF00528">
    <property type="entry name" value="BPD_transp_1"/>
    <property type="match status" value="1"/>
</dbReference>
<dbReference type="InterPro" id="IPR051204">
    <property type="entry name" value="ABC_transp_perm/SBD"/>
</dbReference>
<evidence type="ECO:0000256" key="3">
    <source>
        <dbReference type="ARBA" id="ARBA00022692"/>
    </source>
</evidence>
<sequence>MTWLFHNLSYVGELTWLHLLQSVLPVIIGTVVSIPVARFAAVRRSRGAEGAGGASRARAGKARRGTVVNAAALLYTIPSLALFVLLPLVLGTAITSLTNVIIALSLYVIAMMVRSCVDAFESVDAAVLDAATAVGYRPARRFWAVELPLSVPVMAAGLRVALVSNISMVSVVAVSLKKSLGTLFTDGLRRDFTTEIIVGIVL</sequence>
<comment type="caution">
    <text evidence="8">The sequence shown here is derived from an EMBL/GenBank/DDBJ whole genome shotgun (WGS) entry which is preliminary data.</text>
</comment>
<reference evidence="8 9" key="1">
    <citation type="submission" date="2019-12" db="EMBL/GenBank/DDBJ databases">
        <authorList>
            <person name="Li J."/>
            <person name="Shi Y."/>
            <person name="Xu G."/>
            <person name="Xiao D."/>
            <person name="Ran X."/>
        </authorList>
    </citation>
    <scope>NUCLEOTIDE SEQUENCE [LARGE SCALE GENOMIC DNA]</scope>
    <source>
        <strain evidence="8 9">JCM 15915</strain>
    </source>
</reference>
<dbReference type="RefSeq" id="WP_162421492.1">
    <property type="nucleotide sequence ID" value="NZ_WOGT01000008.1"/>
</dbReference>
<evidence type="ECO:0000313" key="8">
    <source>
        <dbReference type="EMBL" id="MUN55781.1"/>
    </source>
</evidence>
<feature type="non-terminal residue" evidence="8">
    <location>
        <position position="202"/>
    </location>
</feature>
<evidence type="ECO:0000256" key="1">
    <source>
        <dbReference type="ARBA" id="ARBA00004141"/>
    </source>
</evidence>
<keyword evidence="2 6" id="KW-0813">Transport</keyword>
<dbReference type="GO" id="GO:0005886">
    <property type="term" value="C:plasma membrane"/>
    <property type="evidence" value="ECO:0007669"/>
    <property type="project" value="UniProtKB-SubCell"/>
</dbReference>
<keyword evidence="4 6" id="KW-1133">Transmembrane helix</keyword>
<keyword evidence="5 6" id="KW-0472">Membrane</keyword>
<comment type="similarity">
    <text evidence="6">Belongs to the binding-protein-dependent transport system permease family.</text>
</comment>
<evidence type="ECO:0000256" key="5">
    <source>
        <dbReference type="ARBA" id="ARBA00023136"/>
    </source>
</evidence>
<accession>A0A7K1LKQ2</accession>
<keyword evidence="9" id="KW-1185">Reference proteome</keyword>
<evidence type="ECO:0000313" key="9">
    <source>
        <dbReference type="Proteomes" id="UP000462152"/>
    </source>
</evidence>
<dbReference type="PANTHER" id="PTHR30177">
    <property type="entry name" value="GLYCINE BETAINE/L-PROLINE TRANSPORT SYSTEM PERMEASE PROTEIN PROW"/>
    <property type="match status" value="1"/>
</dbReference>
<feature type="transmembrane region" description="Helical" evidence="6">
    <location>
        <begin position="66"/>
        <end position="86"/>
    </location>
</feature>
<proteinExistence type="inferred from homology"/>
<protein>
    <submittedName>
        <fullName evidence="8">ABC transporter permease subunit</fullName>
    </submittedName>
</protein>
<dbReference type="PROSITE" id="PS50928">
    <property type="entry name" value="ABC_TM1"/>
    <property type="match status" value="1"/>
</dbReference>
<dbReference type="Proteomes" id="UP000462152">
    <property type="component" value="Unassembled WGS sequence"/>
</dbReference>
<dbReference type="Gene3D" id="1.10.3720.10">
    <property type="entry name" value="MetI-like"/>
    <property type="match status" value="1"/>
</dbReference>